<feature type="region of interest" description="Disordered" evidence="1">
    <location>
        <begin position="1"/>
        <end position="162"/>
    </location>
</feature>
<dbReference type="EMBL" id="HG722932">
    <property type="protein sequence ID" value="CDJ64329.1"/>
    <property type="molecule type" value="Genomic_DNA"/>
</dbReference>
<proteinExistence type="predicted"/>
<feature type="compositionally biased region" description="Low complexity" evidence="1">
    <location>
        <begin position="33"/>
        <end position="62"/>
    </location>
</feature>
<feature type="compositionally biased region" description="Low complexity" evidence="1">
    <location>
        <begin position="82"/>
        <end position="97"/>
    </location>
</feature>
<feature type="compositionally biased region" description="Basic and acidic residues" evidence="1">
    <location>
        <begin position="145"/>
        <end position="154"/>
    </location>
</feature>
<evidence type="ECO:0000313" key="3">
    <source>
        <dbReference type="Proteomes" id="UP000030754"/>
    </source>
</evidence>
<dbReference type="GeneID" id="25476733"/>
<dbReference type="Proteomes" id="UP000030754">
    <property type="component" value="Unassembled WGS sequence"/>
</dbReference>
<evidence type="ECO:0000256" key="1">
    <source>
        <dbReference type="SAM" id="MobiDB-lite"/>
    </source>
</evidence>
<accession>U6MPC1</accession>
<gene>
    <name evidence="2" type="ORF">ENH_00065980</name>
</gene>
<dbReference type="VEuPathDB" id="ToxoDB:ENH_00065980"/>
<feature type="compositionally biased region" description="Polar residues" evidence="1">
    <location>
        <begin position="178"/>
        <end position="198"/>
    </location>
</feature>
<feature type="compositionally biased region" description="Basic and acidic residues" evidence="1">
    <location>
        <begin position="18"/>
        <end position="32"/>
    </location>
</feature>
<reference evidence="2" key="2">
    <citation type="submission" date="2013-10" db="EMBL/GenBank/DDBJ databases">
        <authorList>
            <person name="Aslett M."/>
        </authorList>
    </citation>
    <scope>NUCLEOTIDE SEQUENCE [LARGE SCALE GENOMIC DNA]</scope>
    <source>
        <strain evidence="2">Houghton</strain>
    </source>
</reference>
<name>U6MPC1_9EIME</name>
<evidence type="ECO:0000313" key="2">
    <source>
        <dbReference type="EMBL" id="CDJ64329.1"/>
    </source>
</evidence>
<sequence length="213" mass="21690">GGGGPPRLLRRSGGPKGQLEEGERRKAREKAAGARGAAWEAVARGCSGRGRAAAAAAAPPRAQTRLRSKKEKEKNAKTKASRGGQPRLPRGRAAPPGSERGWRRSFHGAPAASSASFELISRETRENAGEGAAAGGERAASGGGEEGRQSRDQLARAAAAAATAAAATAPLPCCAAATGNSSASDETETSPAALQTRQTLNLETAFLRFPSQV</sequence>
<keyword evidence="3" id="KW-1185">Reference proteome</keyword>
<feature type="compositionally biased region" description="Low complexity" evidence="1">
    <location>
        <begin position="129"/>
        <end position="140"/>
    </location>
</feature>
<reference evidence="2" key="1">
    <citation type="submission" date="2013-10" db="EMBL/GenBank/DDBJ databases">
        <title>Genomic analysis of the causative agents of coccidiosis in chickens.</title>
        <authorList>
            <person name="Reid A.J."/>
            <person name="Blake D."/>
            <person name="Billington K."/>
            <person name="Browne H."/>
            <person name="Dunn M."/>
            <person name="Hung S."/>
            <person name="Kawahara F."/>
            <person name="Miranda-Saavedra D."/>
            <person name="Mourier T."/>
            <person name="Nagra H."/>
            <person name="Otto T.D."/>
            <person name="Rawlings N."/>
            <person name="Sanchez A."/>
            <person name="Sanders M."/>
            <person name="Subramaniam C."/>
            <person name="Tay Y."/>
            <person name="Dear P."/>
            <person name="Doerig C."/>
            <person name="Gruber A."/>
            <person name="Parkinson J."/>
            <person name="Shirley M."/>
            <person name="Wan K.L."/>
            <person name="Berriman M."/>
            <person name="Tomley F."/>
            <person name="Pain A."/>
        </authorList>
    </citation>
    <scope>NUCLEOTIDE SEQUENCE [LARGE SCALE GENOMIC DNA]</scope>
    <source>
        <strain evidence="2">Houghton</strain>
    </source>
</reference>
<protein>
    <submittedName>
        <fullName evidence="2">Uncharacterized protein</fullName>
    </submittedName>
</protein>
<organism evidence="2 3">
    <name type="scientific">Eimeria necatrix</name>
    <dbReference type="NCBI Taxonomy" id="51315"/>
    <lineage>
        <taxon>Eukaryota</taxon>
        <taxon>Sar</taxon>
        <taxon>Alveolata</taxon>
        <taxon>Apicomplexa</taxon>
        <taxon>Conoidasida</taxon>
        <taxon>Coccidia</taxon>
        <taxon>Eucoccidiorida</taxon>
        <taxon>Eimeriorina</taxon>
        <taxon>Eimeriidae</taxon>
        <taxon>Eimeria</taxon>
    </lineage>
</organism>
<dbReference type="RefSeq" id="XP_013432796.1">
    <property type="nucleotide sequence ID" value="XM_013577342.1"/>
</dbReference>
<feature type="non-terminal residue" evidence="2">
    <location>
        <position position="1"/>
    </location>
</feature>
<feature type="region of interest" description="Disordered" evidence="1">
    <location>
        <begin position="174"/>
        <end position="198"/>
    </location>
</feature>
<dbReference type="AlphaFoldDB" id="U6MPC1"/>